<dbReference type="Proteomes" id="UP000053573">
    <property type="component" value="Unassembled WGS sequence"/>
</dbReference>
<keyword evidence="1" id="KW-1133">Transmembrane helix</keyword>
<name>A0A0H1BGW0_9EURO</name>
<evidence type="ECO:0000313" key="3">
    <source>
        <dbReference type="Proteomes" id="UP000053573"/>
    </source>
</evidence>
<protein>
    <submittedName>
        <fullName evidence="2">Uncharacterized protein</fullName>
    </submittedName>
</protein>
<keyword evidence="3" id="KW-1185">Reference proteome</keyword>
<keyword evidence="1" id="KW-0472">Membrane</keyword>
<organism evidence="2 3">
    <name type="scientific">Blastomyces silverae</name>
    <dbReference type="NCBI Taxonomy" id="2060906"/>
    <lineage>
        <taxon>Eukaryota</taxon>
        <taxon>Fungi</taxon>
        <taxon>Dikarya</taxon>
        <taxon>Ascomycota</taxon>
        <taxon>Pezizomycotina</taxon>
        <taxon>Eurotiomycetes</taxon>
        <taxon>Eurotiomycetidae</taxon>
        <taxon>Onygenales</taxon>
        <taxon>Ajellomycetaceae</taxon>
        <taxon>Blastomyces</taxon>
    </lineage>
</organism>
<accession>A0A0H1BGW0</accession>
<feature type="non-terminal residue" evidence="2">
    <location>
        <position position="59"/>
    </location>
</feature>
<gene>
    <name evidence="2" type="ORF">EMPG_14030</name>
</gene>
<feature type="non-terminal residue" evidence="2">
    <location>
        <position position="1"/>
    </location>
</feature>
<evidence type="ECO:0000256" key="1">
    <source>
        <dbReference type="SAM" id="Phobius"/>
    </source>
</evidence>
<evidence type="ECO:0000313" key="2">
    <source>
        <dbReference type="EMBL" id="KLJ10580.1"/>
    </source>
</evidence>
<feature type="transmembrane region" description="Helical" evidence="1">
    <location>
        <begin position="35"/>
        <end position="54"/>
    </location>
</feature>
<sequence length="59" mass="6616">CTPKIQRCHRASSIGSGYLFKESGTYGIEKVEMSYPIYVGVLNVVWLLAVHSGIRCCFF</sequence>
<proteinExistence type="predicted"/>
<reference evidence="3" key="1">
    <citation type="journal article" date="2015" name="PLoS Genet.">
        <title>The dynamic genome and transcriptome of the human fungal pathogen Blastomyces and close relative Emmonsia.</title>
        <authorList>
            <person name="Munoz J.F."/>
            <person name="Gauthier G.M."/>
            <person name="Desjardins C.A."/>
            <person name="Gallo J.E."/>
            <person name="Holder J."/>
            <person name="Sullivan T.D."/>
            <person name="Marty A.J."/>
            <person name="Carmen J.C."/>
            <person name="Chen Z."/>
            <person name="Ding L."/>
            <person name="Gujja S."/>
            <person name="Magrini V."/>
            <person name="Misas E."/>
            <person name="Mitreva M."/>
            <person name="Priest M."/>
            <person name="Saif S."/>
            <person name="Whiston E.A."/>
            <person name="Young S."/>
            <person name="Zeng Q."/>
            <person name="Goldman W.E."/>
            <person name="Mardis E.R."/>
            <person name="Taylor J.W."/>
            <person name="McEwen J.G."/>
            <person name="Clay O.K."/>
            <person name="Klein B.S."/>
            <person name="Cuomo C.A."/>
        </authorList>
    </citation>
    <scope>NUCLEOTIDE SEQUENCE [LARGE SCALE GENOMIC DNA]</scope>
    <source>
        <strain evidence="3">UAMH 139</strain>
    </source>
</reference>
<dbReference type="AlphaFoldDB" id="A0A0H1BGW0"/>
<comment type="caution">
    <text evidence="2">The sequence shown here is derived from an EMBL/GenBank/DDBJ whole genome shotgun (WGS) entry which is preliminary data.</text>
</comment>
<dbReference type="EMBL" id="LDEV01001972">
    <property type="protein sequence ID" value="KLJ10580.1"/>
    <property type="molecule type" value="Genomic_DNA"/>
</dbReference>
<keyword evidence="1" id="KW-0812">Transmembrane</keyword>